<dbReference type="PaxDb" id="2903-EOD19095"/>
<dbReference type="RefSeq" id="XP_005771524.1">
    <property type="nucleotide sequence ID" value="XM_005771467.1"/>
</dbReference>
<feature type="compositionally biased region" description="Acidic residues" evidence="1">
    <location>
        <begin position="48"/>
        <end position="60"/>
    </location>
</feature>
<dbReference type="GO" id="GO:0005874">
    <property type="term" value="C:microtubule"/>
    <property type="evidence" value="ECO:0007669"/>
    <property type="project" value="InterPro"/>
</dbReference>
<dbReference type="HOGENOM" id="CLU_1048048_0_0_1"/>
<organism evidence="3 4">
    <name type="scientific">Emiliania huxleyi (strain CCMP1516)</name>
    <dbReference type="NCBI Taxonomy" id="280463"/>
    <lineage>
        <taxon>Eukaryota</taxon>
        <taxon>Haptista</taxon>
        <taxon>Haptophyta</taxon>
        <taxon>Prymnesiophyceae</taxon>
        <taxon>Isochrysidales</taxon>
        <taxon>Noelaerhabdaceae</taxon>
        <taxon>Emiliania</taxon>
    </lineage>
</organism>
<dbReference type="InterPro" id="IPR057600">
    <property type="entry name" value="TORTIFOLIA1/SINE1-2_N"/>
</dbReference>
<dbReference type="GO" id="GO:0008017">
    <property type="term" value="F:microtubule binding"/>
    <property type="evidence" value="ECO:0007669"/>
    <property type="project" value="InterPro"/>
</dbReference>
<dbReference type="SUPFAM" id="SSF48371">
    <property type="entry name" value="ARM repeat"/>
    <property type="match status" value="1"/>
</dbReference>
<dbReference type="Gene3D" id="1.25.10.10">
    <property type="entry name" value="Leucine-rich Repeat Variant"/>
    <property type="match status" value="1"/>
</dbReference>
<dbReference type="Pfam" id="PF24714">
    <property type="entry name" value="TOR1L1_N"/>
    <property type="match status" value="1"/>
</dbReference>
<keyword evidence="4" id="KW-1185">Reference proteome</keyword>
<reference evidence="3" key="2">
    <citation type="submission" date="2024-10" db="UniProtKB">
        <authorList>
            <consortium name="EnsemblProtists"/>
        </authorList>
    </citation>
    <scope>IDENTIFICATION</scope>
</reference>
<sequence length="266" mass="28636">MWETRESEREFPEWRAPEEGRVAPKGGREKVAARARPRDRQAAAASLDEAEESDATEEDATGGRTTVWDDRERWQEGLWSFEAFVFEAFVSRPSPQRRMEYKTAKALEKLDARSTQRQGALELRACLEAGSLSSLLSALLKNLRRAPGVVASCETVSILAEAFETSPLECLPNAVKIVTAIVAQIGRGDARQRETCAAALGRIAAALSQFPPVEGGPAFGSVASLRLAVLFSPLVTALSAPNAAMQEGAAIAIVAVLERAADADVE</sequence>
<dbReference type="GeneID" id="17264642"/>
<protein>
    <recommendedName>
        <fullName evidence="2">TORTIFOLIA1/SINE1-2 N-terminal domain-containing protein</fullName>
    </recommendedName>
</protein>
<evidence type="ECO:0000256" key="1">
    <source>
        <dbReference type="SAM" id="MobiDB-lite"/>
    </source>
</evidence>
<evidence type="ECO:0000313" key="4">
    <source>
        <dbReference type="Proteomes" id="UP000013827"/>
    </source>
</evidence>
<proteinExistence type="predicted"/>
<evidence type="ECO:0000313" key="3">
    <source>
        <dbReference type="EnsemblProtists" id="EOD19095"/>
    </source>
</evidence>
<reference evidence="4" key="1">
    <citation type="journal article" date="2013" name="Nature">
        <title>Pan genome of the phytoplankton Emiliania underpins its global distribution.</title>
        <authorList>
            <person name="Read B.A."/>
            <person name="Kegel J."/>
            <person name="Klute M.J."/>
            <person name="Kuo A."/>
            <person name="Lefebvre S.C."/>
            <person name="Maumus F."/>
            <person name="Mayer C."/>
            <person name="Miller J."/>
            <person name="Monier A."/>
            <person name="Salamov A."/>
            <person name="Young J."/>
            <person name="Aguilar M."/>
            <person name="Claverie J.M."/>
            <person name="Frickenhaus S."/>
            <person name="Gonzalez K."/>
            <person name="Herman E.K."/>
            <person name="Lin Y.C."/>
            <person name="Napier J."/>
            <person name="Ogata H."/>
            <person name="Sarno A.F."/>
            <person name="Shmutz J."/>
            <person name="Schroeder D."/>
            <person name="de Vargas C."/>
            <person name="Verret F."/>
            <person name="von Dassow P."/>
            <person name="Valentin K."/>
            <person name="Van de Peer Y."/>
            <person name="Wheeler G."/>
            <person name="Dacks J.B."/>
            <person name="Delwiche C.F."/>
            <person name="Dyhrman S.T."/>
            <person name="Glockner G."/>
            <person name="John U."/>
            <person name="Richards T."/>
            <person name="Worden A.Z."/>
            <person name="Zhang X."/>
            <person name="Grigoriev I.V."/>
            <person name="Allen A.E."/>
            <person name="Bidle K."/>
            <person name="Borodovsky M."/>
            <person name="Bowler C."/>
            <person name="Brownlee C."/>
            <person name="Cock J.M."/>
            <person name="Elias M."/>
            <person name="Gladyshev V.N."/>
            <person name="Groth M."/>
            <person name="Guda C."/>
            <person name="Hadaegh A."/>
            <person name="Iglesias-Rodriguez M.D."/>
            <person name="Jenkins J."/>
            <person name="Jones B.M."/>
            <person name="Lawson T."/>
            <person name="Leese F."/>
            <person name="Lindquist E."/>
            <person name="Lobanov A."/>
            <person name="Lomsadze A."/>
            <person name="Malik S.B."/>
            <person name="Marsh M.E."/>
            <person name="Mackinder L."/>
            <person name="Mock T."/>
            <person name="Mueller-Roeber B."/>
            <person name="Pagarete A."/>
            <person name="Parker M."/>
            <person name="Probert I."/>
            <person name="Quesneville H."/>
            <person name="Raines C."/>
            <person name="Rensing S.A."/>
            <person name="Riano-Pachon D.M."/>
            <person name="Richier S."/>
            <person name="Rokitta S."/>
            <person name="Shiraiwa Y."/>
            <person name="Soanes D.M."/>
            <person name="van der Giezen M."/>
            <person name="Wahlund T.M."/>
            <person name="Williams B."/>
            <person name="Wilson W."/>
            <person name="Wolfe G."/>
            <person name="Wurch L.L."/>
        </authorList>
    </citation>
    <scope>NUCLEOTIDE SEQUENCE</scope>
</reference>
<dbReference type="InterPro" id="IPR011989">
    <property type="entry name" value="ARM-like"/>
</dbReference>
<dbReference type="PANTHER" id="PTHR31355:SF8">
    <property type="entry name" value="TORTIFOLIA1-LIKE PROTEIN 3"/>
    <property type="match status" value="1"/>
</dbReference>
<dbReference type="InterPro" id="IPR016024">
    <property type="entry name" value="ARM-type_fold"/>
</dbReference>
<dbReference type="AlphaFoldDB" id="A0A0D3J6G0"/>
<accession>A0A0D3J6G0</accession>
<evidence type="ECO:0000259" key="2">
    <source>
        <dbReference type="Pfam" id="PF24714"/>
    </source>
</evidence>
<feature type="domain" description="TORTIFOLIA1/SINE1-2 N-terminal" evidence="2">
    <location>
        <begin position="103"/>
        <end position="265"/>
    </location>
</feature>
<name>A0A0D3J6G0_EMIH1</name>
<dbReference type="Proteomes" id="UP000013827">
    <property type="component" value="Unassembled WGS sequence"/>
</dbReference>
<dbReference type="PANTHER" id="PTHR31355">
    <property type="entry name" value="MICROTUBULE-ASSOCIATED PROTEIN TORTIFOLIA1"/>
    <property type="match status" value="1"/>
</dbReference>
<dbReference type="KEGG" id="ehx:EMIHUDRAFT_255738"/>
<dbReference type="InterPro" id="IPR033337">
    <property type="entry name" value="TORTIFOLIA1/SINE1-2"/>
</dbReference>
<dbReference type="EnsemblProtists" id="EOD19095">
    <property type="protein sequence ID" value="EOD19095"/>
    <property type="gene ID" value="EMIHUDRAFT_255738"/>
</dbReference>
<feature type="region of interest" description="Disordered" evidence="1">
    <location>
        <begin position="1"/>
        <end position="64"/>
    </location>
</feature>
<feature type="compositionally biased region" description="Basic and acidic residues" evidence="1">
    <location>
        <begin position="1"/>
        <end position="41"/>
    </location>
</feature>